<dbReference type="EMBL" id="JAPDFW010000046">
    <property type="protein sequence ID" value="KAJ5078740.1"/>
    <property type="molecule type" value="Genomic_DNA"/>
</dbReference>
<protein>
    <recommendedName>
        <fullName evidence="3">MULE transposase domain-containing protein</fullName>
    </recommendedName>
</protein>
<evidence type="ECO:0000313" key="1">
    <source>
        <dbReference type="EMBL" id="KAJ5078740.1"/>
    </source>
</evidence>
<gene>
    <name evidence="1" type="ORF">M0811_14731</name>
</gene>
<dbReference type="AlphaFoldDB" id="A0A9Q0LWT3"/>
<evidence type="ECO:0000313" key="2">
    <source>
        <dbReference type="Proteomes" id="UP001149090"/>
    </source>
</evidence>
<proteinExistence type="predicted"/>
<name>A0A9Q0LWT3_ANAIG</name>
<accession>A0A9Q0LWT3</accession>
<organism evidence="1 2">
    <name type="scientific">Anaeramoeba ignava</name>
    <name type="common">Anaerobic marine amoeba</name>
    <dbReference type="NCBI Taxonomy" id="1746090"/>
    <lineage>
        <taxon>Eukaryota</taxon>
        <taxon>Metamonada</taxon>
        <taxon>Anaeramoebidae</taxon>
        <taxon>Anaeramoeba</taxon>
    </lineage>
</organism>
<evidence type="ECO:0008006" key="3">
    <source>
        <dbReference type="Google" id="ProtNLM"/>
    </source>
</evidence>
<reference evidence="1" key="1">
    <citation type="submission" date="2022-10" db="EMBL/GenBank/DDBJ databases">
        <title>Novel sulphate-reducing endosymbionts in the free-living metamonad Anaeramoeba.</title>
        <authorList>
            <person name="Jerlstrom-Hultqvist J."/>
            <person name="Cepicka I."/>
            <person name="Gallot-Lavallee L."/>
            <person name="Salas-Leiva D."/>
            <person name="Curtis B.A."/>
            <person name="Zahonova K."/>
            <person name="Pipaliya S."/>
            <person name="Dacks J."/>
            <person name="Roger A.J."/>
        </authorList>
    </citation>
    <scope>NUCLEOTIDE SEQUENCE</scope>
    <source>
        <strain evidence="1">BMAN</strain>
    </source>
</reference>
<sequence>MIFEFTKSDPKKKESNSTIVQDLIPTQSTPTYMASPFPKCLDSRIESPLFPQVQISINYLINYSIHYMMHFIMKQQIVMIWFSDFVAKPLRHAEYIFLDGTFLSAKQPFSQILTLMSFDSNITLILLSVKQRLNQYGTNRSEVDKEMIMEKLEELTYIQVIEVIPIFERIREAFPNFVDFFRYFDKIWIHKYGIKRWNILKKYLTARAENLNSKFFLVINLNSQNSCWYKNSLMGYNTNEISQQTDTKKHKVYNSGIKKITGHKYDRSIETYRRPTDEFHRNLLRRFEFSETNEQKKEEDSLLKLMDQIHLSECRVNSLTINQIILGTKYF</sequence>
<keyword evidence="2" id="KW-1185">Reference proteome</keyword>
<dbReference type="Proteomes" id="UP001149090">
    <property type="component" value="Unassembled WGS sequence"/>
</dbReference>
<comment type="caution">
    <text evidence="1">The sequence shown here is derived from an EMBL/GenBank/DDBJ whole genome shotgun (WGS) entry which is preliminary data.</text>
</comment>